<feature type="region of interest" description="Disordered" evidence="5">
    <location>
        <begin position="212"/>
        <end position="283"/>
    </location>
</feature>
<dbReference type="Gene3D" id="3.10.20.90">
    <property type="entry name" value="Phosphatidylinositol 3-kinase Catalytic Subunit, Chain A, domain 1"/>
    <property type="match status" value="1"/>
</dbReference>
<protein>
    <recommendedName>
        <fullName evidence="6">RING-type domain-containing protein</fullName>
    </recommendedName>
</protein>
<evidence type="ECO:0000256" key="1">
    <source>
        <dbReference type="ARBA" id="ARBA00022723"/>
    </source>
</evidence>
<dbReference type="SUPFAM" id="SSF57850">
    <property type="entry name" value="RING/U-box"/>
    <property type="match status" value="1"/>
</dbReference>
<proteinExistence type="predicted"/>
<evidence type="ECO:0000256" key="5">
    <source>
        <dbReference type="SAM" id="MobiDB-lite"/>
    </source>
</evidence>
<comment type="caution">
    <text evidence="7">The sequence shown here is derived from an EMBL/GenBank/DDBJ whole genome shotgun (WGS) entry which is preliminary data.</text>
</comment>
<dbReference type="InterPro" id="IPR017907">
    <property type="entry name" value="Znf_RING_CS"/>
</dbReference>
<feature type="compositionally biased region" description="Basic and acidic residues" evidence="5">
    <location>
        <begin position="214"/>
        <end position="227"/>
    </location>
</feature>
<evidence type="ECO:0000256" key="2">
    <source>
        <dbReference type="ARBA" id="ARBA00022771"/>
    </source>
</evidence>
<evidence type="ECO:0000313" key="8">
    <source>
        <dbReference type="Proteomes" id="UP001642260"/>
    </source>
</evidence>
<reference evidence="7 8" key="1">
    <citation type="submission" date="2022-03" db="EMBL/GenBank/DDBJ databases">
        <authorList>
            <person name="Macdonald S."/>
            <person name="Ahmed S."/>
            <person name="Newling K."/>
        </authorList>
    </citation>
    <scope>NUCLEOTIDE SEQUENCE [LARGE SCALE GENOMIC DNA]</scope>
</reference>
<dbReference type="InterPro" id="IPR044807">
    <property type="entry name" value="DRIP1-like"/>
</dbReference>
<feature type="compositionally biased region" description="Polar residues" evidence="5">
    <location>
        <begin position="229"/>
        <end position="238"/>
    </location>
</feature>
<dbReference type="GO" id="GO:0008270">
    <property type="term" value="F:zinc ion binding"/>
    <property type="evidence" value="ECO:0007669"/>
    <property type="project" value="UniProtKB-KW"/>
</dbReference>
<keyword evidence="3" id="KW-0862">Zinc</keyword>
<dbReference type="InterPro" id="IPR001841">
    <property type="entry name" value="Znf_RING"/>
</dbReference>
<feature type="region of interest" description="Disordered" evidence="5">
    <location>
        <begin position="117"/>
        <end position="141"/>
    </location>
</feature>
<organism evidence="7 8">
    <name type="scientific">Eruca vesicaria subsp. sativa</name>
    <name type="common">Garden rocket</name>
    <name type="synonym">Eruca sativa</name>
    <dbReference type="NCBI Taxonomy" id="29727"/>
    <lineage>
        <taxon>Eukaryota</taxon>
        <taxon>Viridiplantae</taxon>
        <taxon>Streptophyta</taxon>
        <taxon>Embryophyta</taxon>
        <taxon>Tracheophyta</taxon>
        <taxon>Spermatophyta</taxon>
        <taxon>Magnoliopsida</taxon>
        <taxon>eudicotyledons</taxon>
        <taxon>Gunneridae</taxon>
        <taxon>Pentapetalae</taxon>
        <taxon>rosids</taxon>
        <taxon>malvids</taxon>
        <taxon>Brassicales</taxon>
        <taxon>Brassicaceae</taxon>
        <taxon>Brassiceae</taxon>
        <taxon>Eruca</taxon>
    </lineage>
</organism>
<dbReference type="InterPro" id="IPR013083">
    <property type="entry name" value="Znf_RING/FYVE/PHD"/>
</dbReference>
<gene>
    <name evidence="7" type="ORF">ERUC_LOCUS27242</name>
</gene>
<keyword evidence="1" id="KW-0479">Metal-binding</keyword>
<dbReference type="PROSITE" id="PS00518">
    <property type="entry name" value="ZF_RING_1"/>
    <property type="match status" value="1"/>
</dbReference>
<dbReference type="Pfam" id="PF13923">
    <property type="entry name" value="zf-C3HC4_2"/>
    <property type="match status" value="1"/>
</dbReference>
<keyword evidence="2 4" id="KW-0863">Zinc-finger</keyword>
<feature type="compositionally biased region" description="Low complexity" evidence="5">
    <location>
        <begin position="259"/>
        <end position="271"/>
    </location>
</feature>
<evidence type="ECO:0000256" key="4">
    <source>
        <dbReference type="PROSITE-ProRule" id="PRU00175"/>
    </source>
</evidence>
<accession>A0ABC8KQH9</accession>
<feature type="domain" description="RING-type" evidence="6">
    <location>
        <begin position="17"/>
        <end position="58"/>
    </location>
</feature>
<dbReference type="AlphaFoldDB" id="A0ABC8KQH9"/>
<dbReference type="Proteomes" id="UP001642260">
    <property type="component" value="Unassembled WGS sequence"/>
</dbReference>
<evidence type="ECO:0000259" key="6">
    <source>
        <dbReference type="PROSITE" id="PS50089"/>
    </source>
</evidence>
<dbReference type="PANTHER" id="PTHR46293">
    <property type="entry name" value="E3 UBIQUITIN PROTEIN LIGASE DRIP1"/>
    <property type="match status" value="1"/>
</dbReference>
<dbReference type="EMBL" id="CAKOAT010308488">
    <property type="protein sequence ID" value="CAH8361486.1"/>
    <property type="molecule type" value="Genomic_DNA"/>
</dbReference>
<evidence type="ECO:0000313" key="7">
    <source>
        <dbReference type="EMBL" id="CAH8361486.1"/>
    </source>
</evidence>
<dbReference type="Gene3D" id="3.30.40.10">
    <property type="entry name" value="Zinc/RING finger domain, C3HC4 (zinc finger)"/>
    <property type="match status" value="1"/>
</dbReference>
<sequence length="398" mass="44218">MEKKNILKQDVDPFLNCPICNNLLDHPTNITECNHIFCRRCIEDKLRVENLKACPVCNIDLGVAPFDKLKLDNGWNDLKHRFFKRKPKTVKAVTKTSSTSLKTGSTSSKYSRKKKKSLTSLFTTSSGVPTPPEPLEPKKLGKENNVLVGASTYKGCIQKENNSGKDKEEIPVSFDYLGKFLSTTDKSNHTELTAVTAITPNGKEKQNTVLAERISSEKSKNKGKEKIVSFSTQRQVSGQKGKGKASSPPVSKPGMHVDISSGGTSSQSAISLEEEKKTEASNNKVSLTPKKVWFSLIAARNTNMPLLPQISSQNIQTDGNLTVSYVKKYVAKKLGLKSENEVEIWLREESVCPTQKLHELADWWVQTTPIAERKNGMVGRFGAGFVMVLHYSGSYRYE</sequence>
<dbReference type="SMART" id="SM00184">
    <property type="entry name" value="RING"/>
    <property type="match status" value="1"/>
</dbReference>
<dbReference type="PROSITE" id="PS50089">
    <property type="entry name" value="ZF_RING_2"/>
    <property type="match status" value="1"/>
</dbReference>
<evidence type="ECO:0000256" key="3">
    <source>
        <dbReference type="ARBA" id="ARBA00022833"/>
    </source>
</evidence>
<keyword evidence="8" id="KW-1185">Reference proteome</keyword>
<name>A0ABC8KQH9_ERUVS</name>
<dbReference type="PANTHER" id="PTHR46293:SF3">
    <property type="entry name" value="E3 UBIQUITIN PROTEIN LIGASE DRIPH-RELATED"/>
    <property type="match status" value="1"/>
</dbReference>